<accession>A0A0B2UND5</accession>
<dbReference type="EMBL" id="JPKZ01022848">
    <property type="protein sequence ID" value="KHN70878.1"/>
    <property type="molecule type" value="Genomic_DNA"/>
</dbReference>
<dbReference type="OrthoDB" id="5837914at2759"/>
<dbReference type="AlphaFoldDB" id="A0A0B2UND5"/>
<dbReference type="Proteomes" id="UP000031036">
    <property type="component" value="Unassembled WGS sequence"/>
</dbReference>
<sequence length="171" mass="19373">MEWIPKRSRILASFIDRATLKLSLAPPVSWTFCEPLCGVGDQAVDAESAFENAQEDVREAVMAAFKREGIAMTDEKRTVLVYDTNSVLLDEFGDFFDHSGMRYHAENGVVVGRIDANRPKDILSYFVALEAKVSSDYAFGENIWRRLANDVLLHLIAHKQTRFRDTIAIIF</sequence>
<comment type="caution">
    <text evidence="1">The sequence shown here is derived from an EMBL/GenBank/DDBJ whole genome shotgun (WGS) entry which is preliminary data.</text>
</comment>
<keyword evidence="2" id="KW-1185">Reference proteome</keyword>
<protein>
    <submittedName>
        <fullName evidence="1">Uncharacterized protein</fullName>
    </submittedName>
</protein>
<evidence type="ECO:0000313" key="2">
    <source>
        <dbReference type="Proteomes" id="UP000031036"/>
    </source>
</evidence>
<reference evidence="1 2" key="1">
    <citation type="submission" date="2014-11" db="EMBL/GenBank/DDBJ databases">
        <title>Genetic blueprint of the zoonotic pathogen Toxocara canis.</title>
        <authorList>
            <person name="Zhu X.-Q."/>
            <person name="Korhonen P.K."/>
            <person name="Cai H."/>
            <person name="Young N.D."/>
            <person name="Nejsum P."/>
            <person name="von Samson-Himmelstjerna G."/>
            <person name="Boag P.R."/>
            <person name="Tan P."/>
            <person name="Li Q."/>
            <person name="Min J."/>
            <person name="Yang Y."/>
            <person name="Wang X."/>
            <person name="Fang X."/>
            <person name="Hall R.S."/>
            <person name="Hofmann A."/>
            <person name="Sternberg P.W."/>
            <person name="Jex A.R."/>
            <person name="Gasser R.B."/>
        </authorList>
    </citation>
    <scope>NUCLEOTIDE SEQUENCE [LARGE SCALE GENOMIC DNA]</scope>
    <source>
        <strain evidence="1">PN_DK_2014</strain>
    </source>
</reference>
<evidence type="ECO:0000313" key="1">
    <source>
        <dbReference type="EMBL" id="KHN70878.1"/>
    </source>
</evidence>
<organism evidence="1 2">
    <name type="scientific">Toxocara canis</name>
    <name type="common">Canine roundworm</name>
    <dbReference type="NCBI Taxonomy" id="6265"/>
    <lineage>
        <taxon>Eukaryota</taxon>
        <taxon>Metazoa</taxon>
        <taxon>Ecdysozoa</taxon>
        <taxon>Nematoda</taxon>
        <taxon>Chromadorea</taxon>
        <taxon>Rhabditida</taxon>
        <taxon>Spirurina</taxon>
        <taxon>Ascaridomorpha</taxon>
        <taxon>Ascaridoidea</taxon>
        <taxon>Toxocaridae</taxon>
        <taxon>Toxocara</taxon>
    </lineage>
</organism>
<name>A0A0B2UND5_TOXCA</name>
<proteinExistence type="predicted"/>
<gene>
    <name evidence="1" type="ORF">Tcan_17361</name>
</gene>